<comment type="caution">
    <text evidence="1">The sequence shown here is derived from an EMBL/GenBank/DDBJ whole genome shotgun (WGS) entry which is preliminary data.</text>
</comment>
<evidence type="ECO:0000313" key="2">
    <source>
        <dbReference type="Proteomes" id="UP001359559"/>
    </source>
</evidence>
<dbReference type="Proteomes" id="UP001359559">
    <property type="component" value="Unassembled WGS sequence"/>
</dbReference>
<evidence type="ECO:0000313" key="1">
    <source>
        <dbReference type="EMBL" id="KAK7294848.1"/>
    </source>
</evidence>
<keyword evidence="2" id="KW-1185">Reference proteome</keyword>
<protein>
    <submittedName>
        <fullName evidence="1">Uncharacterized protein</fullName>
    </submittedName>
</protein>
<dbReference type="EMBL" id="JAYKXN010000004">
    <property type="protein sequence ID" value="KAK7294848.1"/>
    <property type="molecule type" value="Genomic_DNA"/>
</dbReference>
<accession>A0AAN9J9W5</accession>
<reference evidence="1 2" key="1">
    <citation type="submission" date="2024-01" db="EMBL/GenBank/DDBJ databases">
        <title>The genomes of 5 underutilized Papilionoideae crops provide insights into root nodulation and disease resistance.</title>
        <authorList>
            <person name="Yuan L."/>
        </authorList>
    </citation>
    <scope>NUCLEOTIDE SEQUENCE [LARGE SCALE GENOMIC DNA]</scope>
    <source>
        <strain evidence="1">LY-2023</strain>
        <tissue evidence="1">Leaf</tissue>
    </source>
</reference>
<name>A0AAN9J9W5_CLITE</name>
<organism evidence="1 2">
    <name type="scientific">Clitoria ternatea</name>
    <name type="common">Butterfly pea</name>
    <dbReference type="NCBI Taxonomy" id="43366"/>
    <lineage>
        <taxon>Eukaryota</taxon>
        <taxon>Viridiplantae</taxon>
        <taxon>Streptophyta</taxon>
        <taxon>Embryophyta</taxon>
        <taxon>Tracheophyta</taxon>
        <taxon>Spermatophyta</taxon>
        <taxon>Magnoliopsida</taxon>
        <taxon>eudicotyledons</taxon>
        <taxon>Gunneridae</taxon>
        <taxon>Pentapetalae</taxon>
        <taxon>rosids</taxon>
        <taxon>fabids</taxon>
        <taxon>Fabales</taxon>
        <taxon>Fabaceae</taxon>
        <taxon>Papilionoideae</taxon>
        <taxon>50 kb inversion clade</taxon>
        <taxon>NPAAA clade</taxon>
        <taxon>indigoferoid/millettioid clade</taxon>
        <taxon>Phaseoleae</taxon>
        <taxon>Clitoria</taxon>
    </lineage>
</organism>
<dbReference type="AlphaFoldDB" id="A0AAN9J9W5"/>
<sequence>MSTLYEWVGETRGAHGGIQVDLYRNTFLRNRCDKVLGEACEGKDGSFGVDIGGNYGHQFVNAKQFGEHVDHKTILGNGLGNITKDKDKQVGLGLRITLVHNDTNPHLMSNSKGPVLNGESTPTRDREIMMDIIL</sequence>
<gene>
    <name evidence="1" type="ORF">RJT34_17745</name>
</gene>
<proteinExistence type="predicted"/>